<protein>
    <submittedName>
        <fullName evidence="1">Uncharacterized protein</fullName>
    </submittedName>
</protein>
<feature type="non-terminal residue" evidence="1">
    <location>
        <position position="1"/>
    </location>
</feature>
<accession>X0VUC8</accession>
<reference evidence="1" key="1">
    <citation type="journal article" date="2014" name="Front. Microbiol.">
        <title>High frequency of phylogenetically diverse reductive dehalogenase-homologous genes in deep subseafloor sedimentary metagenomes.</title>
        <authorList>
            <person name="Kawai M."/>
            <person name="Futagami T."/>
            <person name="Toyoda A."/>
            <person name="Takaki Y."/>
            <person name="Nishi S."/>
            <person name="Hori S."/>
            <person name="Arai W."/>
            <person name="Tsubouchi T."/>
            <person name="Morono Y."/>
            <person name="Uchiyama I."/>
            <person name="Ito T."/>
            <person name="Fujiyama A."/>
            <person name="Inagaki F."/>
            <person name="Takami H."/>
        </authorList>
    </citation>
    <scope>NUCLEOTIDE SEQUENCE</scope>
    <source>
        <strain evidence="1">Expedition CK06-06</strain>
    </source>
</reference>
<comment type="caution">
    <text evidence="1">The sequence shown here is derived from an EMBL/GenBank/DDBJ whole genome shotgun (WGS) entry which is preliminary data.</text>
</comment>
<sequence length="256" mass="28608">AALHIKGYIDVFHDAIESTGEFVYMSEQPVPGTREWLNLDTLSRGIGHMRAAKAAVGDDPDFNRRVEIAELPLLYVFMVGWDVWQEQAKAQGVPWPLGTESIQQVFDRFQAVRRANKISLVSEANARDVFASVQERVALGRTFVPPGCENLPRAHWADVQEIGFSRNTDLTRIVEDKAASNGSALWMPGSGTEPLSHMYKQAWRIPLVYSAVAAKKQLRVRLSVRCELYGREGIAFKYGFDAKNRTVAVKTADIAD</sequence>
<evidence type="ECO:0000313" key="1">
    <source>
        <dbReference type="EMBL" id="GAG14747.1"/>
    </source>
</evidence>
<dbReference type="AlphaFoldDB" id="X0VUC8"/>
<dbReference type="EMBL" id="BARS01037663">
    <property type="protein sequence ID" value="GAG14747.1"/>
    <property type="molecule type" value="Genomic_DNA"/>
</dbReference>
<organism evidence="1">
    <name type="scientific">marine sediment metagenome</name>
    <dbReference type="NCBI Taxonomy" id="412755"/>
    <lineage>
        <taxon>unclassified sequences</taxon>
        <taxon>metagenomes</taxon>
        <taxon>ecological metagenomes</taxon>
    </lineage>
</organism>
<feature type="non-terminal residue" evidence="1">
    <location>
        <position position="256"/>
    </location>
</feature>
<gene>
    <name evidence="1" type="ORF">S01H1_57725</name>
</gene>
<name>X0VUC8_9ZZZZ</name>
<proteinExistence type="predicted"/>